<accession>A0AAW2V270</accession>
<dbReference type="EMBL" id="JACGWJ010000004">
    <property type="protein sequence ID" value="KAL0423559.1"/>
    <property type="molecule type" value="Genomic_DNA"/>
</dbReference>
<comment type="caution">
    <text evidence="1">The sequence shown here is derived from an EMBL/GenBank/DDBJ whole genome shotgun (WGS) entry which is preliminary data.</text>
</comment>
<sequence>MANGVLANYCARCIIFRGAGVGVDRWGYGTMVGGIGSRGFSPDDALTILANVLGGLHILMFEYGTSLEMECSQLSPLIN</sequence>
<gene>
    <name evidence="1" type="ORF">Sradi_0890700</name>
</gene>
<dbReference type="AlphaFoldDB" id="A0AAW2V270"/>
<name>A0AAW2V270_SESRA</name>
<evidence type="ECO:0000313" key="1">
    <source>
        <dbReference type="EMBL" id="KAL0423559.1"/>
    </source>
</evidence>
<organism evidence="1">
    <name type="scientific">Sesamum radiatum</name>
    <name type="common">Black benniseed</name>
    <dbReference type="NCBI Taxonomy" id="300843"/>
    <lineage>
        <taxon>Eukaryota</taxon>
        <taxon>Viridiplantae</taxon>
        <taxon>Streptophyta</taxon>
        <taxon>Embryophyta</taxon>
        <taxon>Tracheophyta</taxon>
        <taxon>Spermatophyta</taxon>
        <taxon>Magnoliopsida</taxon>
        <taxon>eudicotyledons</taxon>
        <taxon>Gunneridae</taxon>
        <taxon>Pentapetalae</taxon>
        <taxon>asterids</taxon>
        <taxon>lamiids</taxon>
        <taxon>Lamiales</taxon>
        <taxon>Pedaliaceae</taxon>
        <taxon>Sesamum</taxon>
    </lineage>
</organism>
<reference evidence="1" key="1">
    <citation type="submission" date="2020-06" db="EMBL/GenBank/DDBJ databases">
        <authorList>
            <person name="Li T."/>
            <person name="Hu X."/>
            <person name="Zhang T."/>
            <person name="Song X."/>
            <person name="Zhang H."/>
            <person name="Dai N."/>
            <person name="Sheng W."/>
            <person name="Hou X."/>
            <person name="Wei L."/>
        </authorList>
    </citation>
    <scope>NUCLEOTIDE SEQUENCE</scope>
    <source>
        <strain evidence="1">G02</strain>
        <tissue evidence="1">Leaf</tissue>
    </source>
</reference>
<proteinExistence type="predicted"/>
<reference evidence="1" key="2">
    <citation type="journal article" date="2024" name="Plant">
        <title>Genomic evolution and insights into agronomic trait innovations of Sesamum species.</title>
        <authorList>
            <person name="Miao H."/>
            <person name="Wang L."/>
            <person name="Qu L."/>
            <person name="Liu H."/>
            <person name="Sun Y."/>
            <person name="Le M."/>
            <person name="Wang Q."/>
            <person name="Wei S."/>
            <person name="Zheng Y."/>
            <person name="Lin W."/>
            <person name="Duan Y."/>
            <person name="Cao H."/>
            <person name="Xiong S."/>
            <person name="Wang X."/>
            <person name="Wei L."/>
            <person name="Li C."/>
            <person name="Ma Q."/>
            <person name="Ju M."/>
            <person name="Zhao R."/>
            <person name="Li G."/>
            <person name="Mu C."/>
            <person name="Tian Q."/>
            <person name="Mei H."/>
            <person name="Zhang T."/>
            <person name="Gao T."/>
            <person name="Zhang H."/>
        </authorList>
    </citation>
    <scope>NUCLEOTIDE SEQUENCE</scope>
    <source>
        <strain evidence="1">G02</strain>
    </source>
</reference>
<protein>
    <submittedName>
        <fullName evidence="1">Uncharacterized protein</fullName>
    </submittedName>
</protein>